<dbReference type="AlphaFoldDB" id="A0AAI9YH97"/>
<proteinExistence type="predicted"/>
<sequence length="75" mass="8667">MDLGGNIDKLLPFYVLQIRKHRAVALHYGVLCHGDFNDRSFRGSENRNRRSWSPTYPRYPPGPSNARYLSTPTEC</sequence>
<protein>
    <submittedName>
        <fullName evidence="2">Uncharacterized protein</fullName>
    </submittedName>
</protein>
<gene>
    <name evidence="2" type="ORF">CCOS01_15755</name>
</gene>
<keyword evidence="3" id="KW-1185">Reference proteome</keyword>
<dbReference type="RefSeq" id="XP_060305648.1">
    <property type="nucleotide sequence ID" value="XM_060463893.1"/>
</dbReference>
<accession>A0AAI9YH97</accession>
<organism evidence="2 3">
    <name type="scientific">Colletotrichum costaricense</name>
    <dbReference type="NCBI Taxonomy" id="1209916"/>
    <lineage>
        <taxon>Eukaryota</taxon>
        <taxon>Fungi</taxon>
        <taxon>Dikarya</taxon>
        <taxon>Ascomycota</taxon>
        <taxon>Pezizomycotina</taxon>
        <taxon>Sordariomycetes</taxon>
        <taxon>Hypocreomycetidae</taxon>
        <taxon>Glomerellales</taxon>
        <taxon>Glomerellaceae</taxon>
        <taxon>Colletotrichum</taxon>
        <taxon>Colletotrichum acutatum species complex</taxon>
    </lineage>
</organism>
<feature type="region of interest" description="Disordered" evidence="1">
    <location>
        <begin position="41"/>
        <end position="75"/>
    </location>
</feature>
<evidence type="ECO:0000313" key="2">
    <source>
        <dbReference type="EMBL" id="KAK1509239.1"/>
    </source>
</evidence>
<dbReference type="EMBL" id="MOOE01000025">
    <property type="protein sequence ID" value="KAK1509239.1"/>
    <property type="molecule type" value="Genomic_DNA"/>
</dbReference>
<comment type="caution">
    <text evidence="2">The sequence shown here is derived from an EMBL/GenBank/DDBJ whole genome shotgun (WGS) entry which is preliminary data.</text>
</comment>
<dbReference type="Proteomes" id="UP001240678">
    <property type="component" value="Unassembled WGS sequence"/>
</dbReference>
<evidence type="ECO:0000313" key="3">
    <source>
        <dbReference type="Proteomes" id="UP001240678"/>
    </source>
</evidence>
<dbReference type="GeneID" id="85347440"/>
<evidence type="ECO:0000256" key="1">
    <source>
        <dbReference type="SAM" id="MobiDB-lite"/>
    </source>
</evidence>
<name>A0AAI9YH97_9PEZI</name>
<reference evidence="2 3" key="1">
    <citation type="submission" date="2016-10" db="EMBL/GenBank/DDBJ databases">
        <title>The genome sequence of Colletotrichum fioriniae PJ7.</title>
        <authorList>
            <person name="Baroncelli R."/>
        </authorList>
    </citation>
    <scope>NUCLEOTIDE SEQUENCE [LARGE SCALE GENOMIC DNA]</scope>
    <source>
        <strain evidence="2 3">IMI 309622</strain>
    </source>
</reference>